<dbReference type="EMBL" id="FSRA01000002">
    <property type="protein sequence ID" value="SIO53771.1"/>
    <property type="molecule type" value="Genomic_DNA"/>
</dbReference>
<sequence length="218" mass="25730">MHKTIQSLKEKPPLFSEENIQQMYTALYKMMIQYYPPIANERELLEVILASTNIEFFKKRQVMIDYNQVCRNCYFAVKGLVRSIHIQDGIEKTQWFMAEQDIIIAVYSFFNQTPAEERLVALEDTICISLNFDKLEEIYLKFPVFNGVGRKLTEYYYQLAFDRTTWVTLSAKERYERLLDSPVYGRFINRVPLAALASYLGIDKATLSRIRTDINKKR</sequence>
<reference evidence="3" key="1">
    <citation type="submission" date="2016-11" db="EMBL/GenBank/DDBJ databases">
        <authorList>
            <person name="Varghese N."/>
            <person name="Submissions S."/>
        </authorList>
    </citation>
    <scope>NUCLEOTIDE SEQUENCE [LARGE SCALE GENOMIC DNA]</scope>
    <source>
        <strain evidence="3">DSM 24787</strain>
    </source>
</reference>
<dbReference type="InterPro" id="IPR000595">
    <property type="entry name" value="cNMP-bd_dom"/>
</dbReference>
<dbReference type="CDD" id="cd00038">
    <property type="entry name" value="CAP_ED"/>
    <property type="match status" value="1"/>
</dbReference>
<name>A0A1N6KB58_9BACT</name>
<keyword evidence="2" id="KW-0418">Kinase</keyword>
<dbReference type="STRING" id="536979.SAMN04488055_5476"/>
<accession>A0A1N6KB58</accession>
<proteinExistence type="predicted"/>
<dbReference type="Proteomes" id="UP000185003">
    <property type="component" value="Unassembled WGS sequence"/>
</dbReference>
<protein>
    <submittedName>
        <fullName evidence="2">cAMP-binding domain of CRP or a regulatory subunit of cAMP-dependent protein kinases</fullName>
    </submittedName>
</protein>
<evidence type="ECO:0000313" key="2">
    <source>
        <dbReference type="EMBL" id="SIO53771.1"/>
    </source>
</evidence>
<dbReference type="Gene3D" id="2.60.120.10">
    <property type="entry name" value="Jelly Rolls"/>
    <property type="match status" value="1"/>
</dbReference>
<organism evidence="2 3">
    <name type="scientific">Chitinophaga niabensis</name>
    <dbReference type="NCBI Taxonomy" id="536979"/>
    <lineage>
        <taxon>Bacteria</taxon>
        <taxon>Pseudomonadati</taxon>
        <taxon>Bacteroidota</taxon>
        <taxon>Chitinophagia</taxon>
        <taxon>Chitinophagales</taxon>
        <taxon>Chitinophagaceae</taxon>
        <taxon>Chitinophaga</taxon>
    </lineage>
</organism>
<dbReference type="RefSeq" id="WP_074242699.1">
    <property type="nucleotide sequence ID" value="NZ_FSRA01000002.1"/>
</dbReference>
<dbReference type="InterPro" id="IPR014710">
    <property type="entry name" value="RmlC-like_jellyroll"/>
</dbReference>
<dbReference type="OrthoDB" id="680421at2"/>
<dbReference type="Pfam" id="PF00027">
    <property type="entry name" value="cNMP_binding"/>
    <property type="match status" value="1"/>
</dbReference>
<keyword evidence="3" id="KW-1185">Reference proteome</keyword>
<dbReference type="AlphaFoldDB" id="A0A1N6KB58"/>
<dbReference type="SUPFAM" id="SSF51206">
    <property type="entry name" value="cAMP-binding domain-like"/>
    <property type="match status" value="1"/>
</dbReference>
<dbReference type="InterPro" id="IPR018490">
    <property type="entry name" value="cNMP-bd_dom_sf"/>
</dbReference>
<gene>
    <name evidence="2" type="ORF">SAMN04488055_5476</name>
</gene>
<evidence type="ECO:0000313" key="3">
    <source>
        <dbReference type="Proteomes" id="UP000185003"/>
    </source>
</evidence>
<dbReference type="GO" id="GO:0016301">
    <property type="term" value="F:kinase activity"/>
    <property type="evidence" value="ECO:0007669"/>
    <property type="project" value="UniProtKB-KW"/>
</dbReference>
<keyword evidence="2" id="KW-0808">Transferase</keyword>
<evidence type="ECO:0000259" key="1">
    <source>
        <dbReference type="Pfam" id="PF00027"/>
    </source>
</evidence>
<feature type="domain" description="Cyclic nucleotide-binding" evidence="1">
    <location>
        <begin position="55"/>
        <end position="139"/>
    </location>
</feature>